<evidence type="ECO:0000256" key="2">
    <source>
        <dbReference type="ARBA" id="ARBA00006464"/>
    </source>
</evidence>
<comment type="similarity">
    <text evidence="2">Belongs to the bacterial sugar transferase family.</text>
</comment>
<evidence type="ECO:0000256" key="3">
    <source>
        <dbReference type="ARBA" id="ARBA00022475"/>
    </source>
</evidence>
<feature type="transmembrane region" description="Helical" evidence="8">
    <location>
        <begin position="44"/>
        <end position="65"/>
    </location>
</feature>
<evidence type="ECO:0000256" key="1">
    <source>
        <dbReference type="ARBA" id="ARBA00004236"/>
    </source>
</evidence>
<dbReference type="PANTHER" id="PTHR30576">
    <property type="entry name" value="COLANIC BIOSYNTHESIS UDP-GLUCOSE LIPID CARRIER TRANSFERASE"/>
    <property type="match status" value="1"/>
</dbReference>
<dbReference type="Proteomes" id="UP001304461">
    <property type="component" value="Unassembled WGS sequence"/>
</dbReference>
<evidence type="ECO:0000313" key="10">
    <source>
        <dbReference type="EMBL" id="MEA5391491.1"/>
    </source>
</evidence>
<dbReference type="EMBL" id="JAYGHX010000005">
    <property type="protein sequence ID" value="MEA5391491.1"/>
    <property type="molecule type" value="Genomic_DNA"/>
</dbReference>
<evidence type="ECO:0000313" key="11">
    <source>
        <dbReference type="Proteomes" id="UP001304461"/>
    </source>
</evidence>
<evidence type="ECO:0000256" key="7">
    <source>
        <dbReference type="ARBA" id="ARBA00023136"/>
    </source>
</evidence>
<dbReference type="Pfam" id="PF02397">
    <property type="entry name" value="Bac_transf"/>
    <property type="match status" value="1"/>
</dbReference>
<dbReference type="GO" id="GO:0016740">
    <property type="term" value="F:transferase activity"/>
    <property type="evidence" value="ECO:0007669"/>
    <property type="project" value="UniProtKB-KW"/>
</dbReference>
<sequence>MLSSIGTPYASRQLVTAQAQVLTAEELIAFQSKRDRVIKRGGDILFSLAVLTLGSPVLLTLALLVKVTSRGPVFYVQQRVGRDYRSFGCIKFRTMRRDADRLLSKLLAESPDLDEEFRNDFKLKNDPRITRLGKFLRRSSLDELPQFLNVLRGEMSVVGPRPIVKSELERYGSRMDEVLAVRPGLTGLWQVSGRNNLSYPERVRLDVRYARRRTLLMDLRIIVRTIGVMLDPRDRGAY</sequence>
<evidence type="ECO:0000259" key="9">
    <source>
        <dbReference type="Pfam" id="PF02397"/>
    </source>
</evidence>
<dbReference type="InterPro" id="IPR003362">
    <property type="entry name" value="Bact_transf"/>
</dbReference>
<keyword evidence="7 8" id="KW-0472">Membrane</keyword>
<dbReference type="RefSeq" id="WP_323305522.1">
    <property type="nucleotide sequence ID" value="NZ_JAYGHX010000005.1"/>
</dbReference>
<evidence type="ECO:0000256" key="8">
    <source>
        <dbReference type="SAM" id="Phobius"/>
    </source>
</evidence>
<proteinExistence type="inferred from homology"/>
<name>A0ABU5RUR4_9CYAN</name>
<accession>A0ABU5RUR4</accession>
<keyword evidence="5 8" id="KW-0812">Transmembrane</keyword>
<protein>
    <submittedName>
        <fullName evidence="10">Sugar transferase</fullName>
        <ecNumber evidence="10">2.7.8.-</ecNumber>
    </submittedName>
</protein>
<comment type="subcellular location">
    <subcellularLocation>
        <location evidence="1">Cell membrane</location>
    </subcellularLocation>
</comment>
<organism evidence="10 11">
    <name type="scientific">Cyanobium gracile UHCC 0139</name>
    <dbReference type="NCBI Taxonomy" id="3110308"/>
    <lineage>
        <taxon>Bacteria</taxon>
        <taxon>Bacillati</taxon>
        <taxon>Cyanobacteriota</taxon>
        <taxon>Cyanophyceae</taxon>
        <taxon>Synechococcales</taxon>
        <taxon>Prochlorococcaceae</taxon>
        <taxon>Cyanobium</taxon>
    </lineage>
</organism>
<evidence type="ECO:0000256" key="4">
    <source>
        <dbReference type="ARBA" id="ARBA00022679"/>
    </source>
</evidence>
<evidence type="ECO:0000256" key="6">
    <source>
        <dbReference type="ARBA" id="ARBA00022989"/>
    </source>
</evidence>
<keyword evidence="11" id="KW-1185">Reference proteome</keyword>
<reference evidence="10 11" key="1">
    <citation type="submission" date="2023-12" db="EMBL/GenBank/DDBJ databases">
        <title>Baltic Sea Cyanobacteria.</title>
        <authorList>
            <person name="Delbaje E."/>
            <person name="Fewer D.P."/>
            <person name="Shishido T.K."/>
        </authorList>
    </citation>
    <scope>NUCLEOTIDE SEQUENCE [LARGE SCALE GENOMIC DNA]</scope>
    <source>
        <strain evidence="10 11">UHCC 0139</strain>
    </source>
</reference>
<keyword evidence="6 8" id="KW-1133">Transmembrane helix</keyword>
<gene>
    <name evidence="10" type="ORF">VB738_09495</name>
</gene>
<keyword evidence="3" id="KW-1003">Cell membrane</keyword>
<dbReference type="EC" id="2.7.8.-" evidence="10"/>
<feature type="domain" description="Bacterial sugar transferase" evidence="9">
    <location>
        <begin position="39"/>
        <end position="230"/>
    </location>
</feature>
<dbReference type="PANTHER" id="PTHR30576:SF4">
    <property type="entry name" value="UNDECAPRENYL-PHOSPHATE GALACTOSE PHOSPHOTRANSFERASE"/>
    <property type="match status" value="1"/>
</dbReference>
<keyword evidence="4 10" id="KW-0808">Transferase</keyword>
<evidence type="ECO:0000256" key="5">
    <source>
        <dbReference type="ARBA" id="ARBA00022692"/>
    </source>
</evidence>
<comment type="caution">
    <text evidence="10">The sequence shown here is derived from an EMBL/GenBank/DDBJ whole genome shotgun (WGS) entry which is preliminary data.</text>
</comment>